<organism evidence="2 3">
    <name type="scientific">Pseudomonas nitroreducens</name>
    <dbReference type="NCBI Taxonomy" id="46680"/>
    <lineage>
        <taxon>Bacteria</taxon>
        <taxon>Pseudomonadati</taxon>
        <taxon>Pseudomonadota</taxon>
        <taxon>Gammaproteobacteria</taxon>
        <taxon>Pseudomonadales</taxon>
        <taxon>Pseudomonadaceae</taxon>
        <taxon>Pseudomonas</taxon>
    </lineage>
</organism>
<dbReference type="RefSeq" id="WP_184595847.1">
    <property type="nucleotide sequence ID" value="NZ_JACHLI010000032.1"/>
</dbReference>
<proteinExistence type="predicted"/>
<evidence type="ECO:0000313" key="3">
    <source>
        <dbReference type="Proteomes" id="UP000566995"/>
    </source>
</evidence>
<evidence type="ECO:0000256" key="1">
    <source>
        <dbReference type="SAM" id="Phobius"/>
    </source>
</evidence>
<protein>
    <submittedName>
        <fullName evidence="2">Uncharacterized protein</fullName>
    </submittedName>
</protein>
<dbReference type="Proteomes" id="UP000566995">
    <property type="component" value="Unassembled WGS sequence"/>
</dbReference>
<accession>A0A7W7KQ28</accession>
<sequence>MTIVTPFYLQAAYCFIGHFDSWIGDTTWFFNSAPDKVFASAIWFFPVAAFLALVLWGLWIWLRLPDQIERIISHGRKRAYLRYESWRG</sequence>
<name>A0A7W7KQ28_PSENT</name>
<keyword evidence="1" id="KW-0812">Transmembrane</keyword>
<dbReference type="AlphaFoldDB" id="A0A7W7KQ28"/>
<comment type="caution">
    <text evidence="2">The sequence shown here is derived from an EMBL/GenBank/DDBJ whole genome shotgun (WGS) entry which is preliminary data.</text>
</comment>
<keyword evidence="1" id="KW-0472">Membrane</keyword>
<dbReference type="EMBL" id="JACHLI010000032">
    <property type="protein sequence ID" value="MBB4866894.1"/>
    <property type="molecule type" value="Genomic_DNA"/>
</dbReference>
<reference evidence="2 3" key="1">
    <citation type="submission" date="2020-08" db="EMBL/GenBank/DDBJ databases">
        <title>Functional genomics of gut bacteria from endangered species of beetles.</title>
        <authorList>
            <person name="Carlos-Shanley C."/>
        </authorList>
    </citation>
    <scope>NUCLEOTIDE SEQUENCE [LARGE SCALE GENOMIC DNA]</scope>
    <source>
        <strain evidence="2 3">S00179</strain>
    </source>
</reference>
<feature type="transmembrane region" description="Helical" evidence="1">
    <location>
        <begin position="37"/>
        <end position="62"/>
    </location>
</feature>
<gene>
    <name evidence="2" type="ORF">HNP46_005801</name>
</gene>
<keyword evidence="1" id="KW-1133">Transmembrane helix</keyword>
<evidence type="ECO:0000313" key="2">
    <source>
        <dbReference type="EMBL" id="MBB4866894.1"/>
    </source>
</evidence>